<reference evidence="2 3" key="1">
    <citation type="journal article" date="2015" name="BMC Genomics">
        <title>Comparative genomics and metabolic profiling of the genus Lysobacter.</title>
        <authorList>
            <person name="de Bruijn I."/>
            <person name="Cheng X."/>
            <person name="de Jager V."/>
            <person name="Exposito R.G."/>
            <person name="Watrous J."/>
            <person name="Patel N."/>
            <person name="Postma J."/>
            <person name="Dorrestein P.C."/>
            <person name="Kobayashi D."/>
            <person name="Raaijmakers J.M."/>
        </authorList>
    </citation>
    <scope>NUCLEOTIDE SEQUENCE [LARGE SCALE GENOMIC DNA]</scope>
    <source>
        <strain evidence="2 3">76</strain>
    </source>
</reference>
<protein>
    <submittedName>
        <fullName evidence="2">DnaA regulatory inactivator Hda</fullName>
    </submittedName>
</protein>
<dbReference type="GO" id="GO:0006270">
    <property type="term" value="P:DNA replication initiation"/>
    <property type="evidence" value="ECO:0007669"/>
    <property type="project" value="TreeGrafter"/>
</dbReference>
<dbReference type="KEGG" id="lab:LA76x_1589"/>
<organism evidence="2 3">
    <name type="scientific">Lysobacter antibioticus</name>
    <dbReference type="NCBI Taxonomy" id="84531"/>
    <lineage>
        <taxon>Bacteria</taxon>
        <taxon>Pseudomonadati</taxon>
        <taxon>Pseudomonadota</taxon>
        <taxon>Gammaproteobacteria</taxon>
        <taxon>Lysobacterales</taxon>
        <taxon>Lysobacteraceae</taxon>
        <taxon>Lysobacter</taxon>
    </lineage>
</organism>
<dbReference type="InterPro" id="IPR017788">
    <property type="entry name" value="Hda"/>
</dbReference>
<keyword evidence="3" id="KW-1185">Reference proteome</keyword>
<proteinExistence type="predicted"/>
<name>A0A0S2F8E9_LYSAN</name>
<evidence type="ECO:0000259" key="1">
    <source>
        <dbReference type="Pfam" id="PF22688"/>
    </source>
</evidence>
<evidence type="ECO:0000313" key="3">
    <source>
        <dbReference type="Proteomes" id="UP000060787"/>
    </source>
</evidence>
<dbReference type="PATRIC" id="fig|84531.8.peg.1618"/>
<sequence>MSVPQLPLALRYPPDQRLDTYVDAPEGAIAQLRALATQTQETAGYIDPTGADWVYLAGPAGVGKTHLLLGACAAAESAGRRAAYLPLMAAAGRLRDALYALEGNDLLALDGIEAIAGNRDDEIALFDTHNRARAAGASLIYAARDNPDELPLSLPDLRSRLSQCTRIVLTPLDDAGRGEVLRQRAQRRGLALDEAALDWLLKRVDRDLGGLTALLDKLDRASLAAQRRITVPFLRQTLGAE</sequence>
<dbReference type="AlphaFoldDB" id="A0A0S2F8E9"/>
<feature type="domain" description="Hda lid" evidence="1">
    <location>
        <begin position="174"/>
        <end position="238"/>
    </location>
</feature>
<accession>A0A0S2F8E9</accession>
<dbReference type="InterPro" id="IPR027417">
    <property type="entry name" value="P-loop_NTPase"/>
</dbReference>
<dbReference type="Gene3D" id="1.10.8.60">
    <property type="match status" value="1"/>
</dbReference>
<dbReference type="Pfam" id="PF22688">
    <property type="entry name" value="Hda_lid"/>
    <property type="match status" value="1"/>
</dbReference>
<dbReference type="PANTHER" id="PTHR30050">
    <property type="entry name" value="CHROMOSOMAL REPLICATION INITIATOR PROTEIN DNAA"/>
    <property type="match status" value="1"/>
</dbReference>
<dbReference type="NCBIfam" id="TIGR03420">
    <property type="entry name" value="DnaA_homol_Hda"/>
    <property type="match status" value="1"/>
</dbReference>
<dbReference type="InterPro" id="IPR055199">
    <property type="entry name" value="Hda_lid"/>
</dbReference>
<gene>
    <name evidence="2" type="primary">hda</name>
    <name evidence="2" type="ORF">LA76x_1589</name>
</gene>
<evidence type="ECO:0000313" key="2">
    <source>
        <dbReference type="EMBL" id="ALN79745.1"/>
    </source>
</evidence>
<dbReference type="EMBL" id="CP011129">
    <property type="protein sequence ID" value="ALN79745.1"/>
    <property type="molecule type" value="Genomic_DNA"/>
</dbReference>
<dbReference type="STRING" id="84531.LA76x_1589"/>
<dbReference type="RefSeq" id="WP_057917260.1">
    <property type="nucleotide sequence ID" value="NZ_CP011129.1"/>
</dbReference>
<dbReference type="GO" id="GO:0032297">
    <property type="term" value="P:negative regulation of DNA-templated DNA replication initiation"/>
    <property type="evidence" value="ECO:0007669"/>
    <property type="project" value="InterPro"/>
</dbReference>
<dbReference type="Proteomes" id="UP000060787">
    <property type="component" value="Chromosome"/>
</dbReference>
<dbReference type="Gene3D" id="3.40.50.300">
    <property type="entry name" value="P-loop containing nucleotide triphosphate hydrolases"/>
    <property type="match status" value="1"/>
</dbReference>
<dbReference type="SUPFAM" id="SSF52540">
    <property type="entry name" value="P-loop containing nucleoside triphosphate hydrolases"/>
    <property type="match status" value="1"/>
</dbReference>
<dbReference type="PANTHER" id="PTHR30050:SF5">
    <property type="entry name" value="DNAA REGULATORY INACTIVATOR HDA"/>
    <property type="match status" value="1"/>
</dbReference>
<dbReference type="eggNOG" id="COG0593">
    <property type="taxonomic scope" value="Bacteria"/>
</dbReference>